<dbReference type="SUPFAM" id="SSF49899">
    <property type="entry name" value="Concanavalin A-like lectins/glucanases"/>
    <property type="match status" value="1"/>
</dbReference>
<gene>
    <name evidence="2" type="ORF">GCM10011386_11990</name>
</gene>
<comment type="caution">
    <text evidence="2">The sequence shown here is derived from an EMBL/GenBank/DDBJ whole genome shotgun (WGS) entry which is preliminary data.</text>
</comment>
<dbReference type="Pfam" id="PF16356">
    <property type="entry name" value="DUF4983"/>
    <property type="match status" value="1"/>
</dbReference>
<dbReference type="EMBL" id="BMIK01000002">
    <property type="protein sequence ID" value="GGC21597.1"/>
    <property type="molecule type" value="Genomic_DNA"/>
</dbReference>
<dbReference type="InterPro" id="IPR013320">
    <property type="entry name" value="ConA-like_dom_sf"/>
</dbReference>
<evidence type="ECO:0000313" key="3">
    <source>
        <dbReference type="Proteomes" id="UP000597338"/>
    </source>
</evidence>
<dbReference type="Pfam" id="PF01663">
    <property type="entry name" value="Phosphodiest"/>
    <property type="match status" value="1"/>
</dbReference>
<dbReference type="RefSeq" id="WP_188748484.1">
    <property type="nucleotide sequence ID" value="NZ_BMIK01000002.1"/>
</dbReference>
<keyword evidence="3" id="KW-1185">Reference proteome</keyword>
<dbReference type="InterPro" id="IPR002591">
    <property type="entry name" value="Phosphodiest/P_Trfase"/>
</dbReference>
<reference evidence="3" key="1">
    <citation type="journal article" date="2019" name="Int. J. Syst. Evol. Microbiol.">
        <title>The Global Catalogue of Microorganisms (GCM) 10K type strain sequencing project: providing services to taxonomists for standard genome sequencing and annotation.</title>
        <authorList>
            <consortium name="The Broad Institute Genomics Platform"/>
            <consortium name="The Broad Institute Genome Sequencing Center for Infectious Disease"/>
            <person name="Wu L."/>
            <person name="Ma J."/>
        </authorList>
    </citation>
    <scope>NUCLEOTIDE SEQUENCE [LARGE SCALE GENOMIC DNA]</scope>
    <source>
        <strain evidence="3">CGMCC 1.15342</strain>
    </source>
</reference>
<dbReference type="Pfam" id="PF13385">
    <property type="entry name" value="Laminin_G_3"/>
    <property type="match status" value="1"/>
</dbReference>
<feature type="domain" description="DUF4983" evidence="1">
    <location>
        <begin position="479"/>
        <end position="568"/>
    </location>
</feature>
<dbReference type="InterPro" id="IPR032309">
    <property type="entry name" value="DUF4983"/>
</dbReference>
<evidence type="ECO:0000313" key="2">
    <source>
        <dbReference type="EMBL" id="GGC21597.1"/>
    </source>
</evidence>
<sequence>MTANPYISKTLRLLLPTVLALAGLWACREEFARKIPETEYTDSIDVAFGTPRVLYIIADGARGKSVQQANLPAIGSLLPNSIYSWESLSDEETGSQNGTNWADMLTGVQKAKHGIQGDNFANADLEDFPLLFERIQAANPESDVRVYTPSPLFFEQLTAGAKERELLDGDAAVKDAAISALEVDTITMVTLHFTGIDQAGSQYGYDLSVPQYRDALLAFDGYVGEVLDAVKSRPNYSQENWLVVITSSKGGEYPIPDEENDNTIFSNPEVNTFTIFHSLRYQTRVISKPFLGIRFQGDFVRFQQQLRGEVTAGDNDIYNLDNEAFTIELKVKKNPGPNNNYRYNYPALLNKRERWTWDFVGWTIFLEEDFWMFNARGLGNNVGQTRGGTLANATWNSIAVVGVVRDNERFVRTYTNGQFNNEVNITNYGSITNNFPLMLGGQADNGQADCYISDVRFWKVALPDDVISQYSCEIGVPEDHPYYDFLAGLWPVVGSEGNTIDDMGPLGSHMTLGGADITRQYQSDFVCAPSSADLGALVPRNVDIPAQIISWLKIPRLESWQLDGRVWLDR</sequence>
<dbReference type="SUPFAM" id="SSF53649">
    <property type="entry name" value="Alkaline phosphatase-like"/>
    <property type="match status" value="1"/>
</dbReference>
<dbReference type="InterPro" id="IPR017850">
    <property type="entry name" value="Alkaline_phosphatase_core_sf"/>
</dbReference>
<name>A0ABQ1LC66_9SPHI</name>
<dbReference type="Gene3D" id="2.60.120.200">
    <property type="match status" value="1"/>
</dbReference>
<evidence type="ECO:0000259" key="1">
    <source>
        <dbReference type="Pfam" id="PF16356"/>
    </source>
</evidence>
<dbReference type="Gene3D" id="3.40.720.10">
    <property type="entry name" value="Alkaline Phosphatase, subunit A"/>
    <property type="match status" value="1"/>
</dbReference>
<dbReference type="Proteomes" id="UP000597338">
    <property type="component" value="Unassembled WGS sequence"/>
</dbReference>
<accession>A0ABQ1LC66</accession>
<proteinExistence type="predicted"/>
<protein>
    <recommendedName>
        <fullName evidence="1">DUF4983 domain-containing protein</fullName>
    </recommendedName>
</protein>
<organism evidence="2 3">
    <name type="scientific">Parapedobacter defluvii</name>
    <dbReference type="NCBI Taxonomy" id="2045106"/>
    <lineage>
        <taxon>Bacteria</taxon>
        <taxon>Pseudomonadati</taxon>
        <taxon>Bacteroidota</taxon>
        <taxon>Sphingobacteriia</taxon>
        <taxon>Sphingobacteriales</taxon>
        <taxon>Sphingobacteriaceae</taxon>
        <taxon>Parapedobacter</taxon>
    </lineage>
</organism>